<dbReference type="InterPro" id="IPR012976">
    <property type="entry name" value="NOSIC"/>
</dbReference>
<dbReference type="Gene3D" id="1.10.287.4070">
    <property type="match status" value="1"/>
</dbReference>
<name>A0A9N9CM38_9GLOM</name>
<dbReference type="Gene3D" id="1.10.246.90">
    <property type="entry name" value="Nop domain"/>
    <property type="match status" value="1"/>
</dbReference>
<dbReference type="SMART" id="SM00931">
    <property type="entry name" value="NOSIC"/>
    <property type="match status" value="1"/>
</dbReference>
<feature type="compositionally biased region" description="Basic and acidic residues" evidence="6">
    <location>
        <begin position="461"/>
        <end position="473"/>
    </location>
</feature>
<gene>
    <name evidence="8" type="ORF">CPELLU_LOCUS7349</name>
</gene>
<dbReference type="OrthoDB" id="6780543at2759"/>
<dbReference type="InterPro" id="IPR012974">
    <property type="entry name" value="NOP58/56_N"/>
</dbReference>
<evidence type="ECO:0000256" key="2">
    <source>
        <dbReference type="ARBA" id="ARBA00009211"/>
    </source>
</evidence>
<dbReference type="Pfam" id="PF01798">
    <property type="entry name" value="Nop"/>
    <property type="match status" value="1"/>
</dbReference>
<feature type="compositionally biased region" description="Basic residues" evidence="6">
    <location>
        <begin position="483"/>
        <end position="493"/>
    </location>
</feature>
<accession>A0A9N9CM38</accession>
<sequence>FGYALFECLQNEEIGYKLANVQKAVQDLVKFGKAVKLKSFVPFKNAAHALENANDISEGVLNDHLKNFLEMNLPRPGKKKNPILGVVDKNLASSVKAELGFDCETSEIVLEIVRGIRLHSDKLLNQVKEGELVKAQLGLGHSYSRAKVKFNVNRADNMIIQAISLLDQLDKDINTFAMRVREWYSWHFPELVKIINDNHIYSVLAKFIRNKTDLTEDHLDALVEITGDKSKAKQIIDAARVSMGTDISELDMINIEHFADRVINLADYRKNLHEYLLYKMNNVAPNLSALIGEVVGARLISHAGSLANLSKYPASTVQILGAEKALFRALKTKGNTPKYGLLYHSSFIGRAETFISALYLSYINVNIQCIDIDGQNLIDKPTSKFGEALKNQVEERLKFYESGTAVTKNADVIKKVIEELEKDDEEMDVDKVQSAASVKRKASEITGEEVSPPKKHKKSKTQVDNDDKSKDKDEETVEESSKPKKKKKDKKKATKDIKKKDKS</sequence>
<dbReference type="PANTHER" id="PTHR10894">
    <property type="entry name" value="NUCLEOLAR PROTEIN 5 NUCLEOLAR PROTEIN NOP5 NOP58"/>
    <property type="match status" value="1"/>
</dbReference>
<feature type="compositionally biased region" description="Basic and acidic residues" evidence="6">
    <location>
        <begin position="494"/>
        <end position="503"/>
    </location>
</feature>
<dbReference type="InterPro" id="IPR036070">
    <property type="entry name" value="Nop_dom_sf"/>
</dbReference>
<proteinExistence type="inferred from homology"/>
<dbReference type="InterPro" id="IPR002687">
    <property type="entry name" value="Nop_dom"/>
</dbReference>
<feature type="domain" description="Nop" evidence="7">
    <location>
        <begin position="283"/>
        <end position="402"/>
    </location>
</feature>
<evidence type="ECO:0000256" key="6">
    <source>
        <dbReference type="SAM" id="MobiDB-lite"/>
    </source>
</evidence>
<protein>
    <recommendedName>
        <fullName evidence="5">Nucleolar protein 56</fullName>
    </recommendedName>
</protein>
<dbReference type="InterPro" id="IPR045056">
    <property type="entry name" value="Nop56/Nop58"/>
</dbReference>
<feature type="region of interest" description="Disordered" evidence="6">
    <location>
        <begin position="427"/>
        <end position="503"/>
    </location>
</feature>
<dbReference type="FunFam" id="1.10.287.4070:FF:000002">
    <property type="entry name" value="Nucleolar protein 56"/>
    <property type="match status" value="1"/>
</dbReference>
<evidence type="ECO:0000313" key="8">
    <source>
        <dbReference type="EMBL" id="CAG8608741.1"/>
    </source>
</evidence>
<dbReference type="PANTHER" id="PTHR10894:SF0">
    <property type="entry name" value="NUCLEOLAR PROTEIN 56"/>
    <property type="match status" value="1"/>
</dbReference>
<dbReference type="Pfam" id="PF08156">
    <property type="entry name" value="NOP5NT"/>
    <property type="match status" value="1"/>
</dbReference>
<keyword evidence="9" id="KW-1185">Reference proteome</keyword>
<dbReference type="GO" id="GO:0030515">
    <property type="term" value="F:snoRNA binding"/>
    <property type="evidence" value="ECO:0007669"/>
    <property type="project" value="InterPro"/>
</dbReference>
<evidence type="ECO:0000256" key="5">
    <source>
        <dbReference type="ARBA" id="ARBA00040742"/>
    </source>
</evidence>
<evidence type="ECO:0000313" key="9">
    <source>
        <dbReference type="Proteomes" id="UP000789759"/>
    </source>
</evidence>
<evidence type="ECO:0000256" key="1">
    <source>
        <dbReference type="ARBA" id="ARBA00004604"/>
    </source>
</evidence>
<dbReference type="GO" id="GO:0042254">
    <property type="term" value="P:ribosome biogenesis"/>
    <property type="evidence" value="ECO:0007669"/>
    <property type="project" value="UniProtKB-KW"/>
</dbReference>
<keyword evidence="4" id="KW-0539">Nucleus</keyword>
<dbReference type="InterPro" id="IPR042239">
    <property type="entry name" value="Nop_C"/>
</dbReference>
<dbReference type="AlphaFoldDB" id="A0A9N9CM38"/>
<evidence type="ECO:0000256" key="3">
    <source>
        <dbReference type="ARBA" id="ARBA00022517"/>
    </source>
</evidence>
<dbReference type="SUPFAM" id="SSF89124">
    <property type="entry name" value="Nop domain"/>
    <property type="match status" value="1"/>
</dbReference>
<comment type="similarity">
    <text evidence="2">Belongs to the NOP5/NOP56 family.</text>
</comment>
<comment type="subcellular location">
    <subcellularLocation>
        <location evidence="1">Nucleus</location>
        <location evidence="1">Nucleolus</location>
    </subcellularLocation>
</comment>
<organism evidence="8 9">
    <name type="scientific">Cetraspora pellucida</name>
    <dbReference type="NCBI Taxonomy" id="1433469"/>
    <lineage>
        <taxon>Eukaryota</taxon>
        <taxon>Fungi</taxon>
        <taxon>Fungi incertae sedis</taxon>
        <taxon>Mucoromycota</taxon>
        <taxon>Glomeromycotina</taxon>
        <taxon>Glomeromycetes</taxon>
        <taxon>Diversisporales</taxon>
        <taxon>Gigasporaceae</taxon>
        <taxon>Cetraspora</taxon>
    </lineage>
</organism>
<dbReference type="GO" id="GO:0032040">
    <property type="term" value="C:small-subunit processome"/>
    <property type="evidence" value="ECO:0007669"/>
    <property type="project" value="InterPro"/>
</dbReference>
<evidence type="ECO:0000256" key="4">
    <source>
        <dbReference type="ARBA" id="ARBA00023242"/>
    </source>
</evidence>
<comment type="caution">
    <text evidence="8">The sequence shown here is derived from an EMBL/GenBank/DDBJ whole genome shotgun (WGS) entry which is preliminary data.</text>
</comment>
<keyword evidence="3" id="KW-0690">Ribosome biogenesis</keyword>
<dbReference type="PROSITE" id="PS51358">
    <property type="entry name" value="NOP"/>
    <property type="match status" value="1"/>
</dbReference>
<evidence type="ECO:0000259" key="7">
    <source>
        <dbReference type="PROSITE" id="PS51358"/>
    </source>
</evidence>
<feature type="non-terminal residue" evidence="8">
    <location>
        <position position="503"/>
    </location>
</feature>
<dbReference type="EMBL" id="CAJVQA010004890">
    <property type="protein sequence ID" value="CAG8608741.1"/>
    <property type="molecule type" value="Genomic_DNA"/>
</dbReference>
<reference evidence="8" key="1">
    <citation type="submission" date="2021-06" db="EMBL/GenBank/DDBJ databases">
        <authorList>
            <person name="Kallberg Y."/>
            <person name="Tangrot J."/>
            <person name="Rosling A."/>
        </authorList>
    </citation>
    <scope>NUCLEOTIDE SEQUENCE</scope>
    <source>
        <strain evidence="8">FL966</strain>
    </source>
</reference>
<dbReference type="Proteomes" id="UP000789759">
    <property type="component" value="Unassembled WGS sequence"/>
</dbReference>
<dbReference type="GO" id="GO:0031428">
    <property type="term" value="C:box C/D methylation guide snoRNP complex"/>
    <property type="evidence" value="ECO:0007669"/>
    <property type="project" value="InterPro"/>
</dbReference>